<dbReference type="EMBL" id="GBRH01254259">
    <property type="protein sequence ID" value="JAD43636.1"/>
    <property type="molecule type" value="Transcribed_RNA"/>
</dbReference>
<organism evidence="1">
    <name type="scientific">Arundo donax</name>
    <name type="common">Giant reed</name>
    <name type="synonym">Donax arundinaceus</name>
    <dbReference type="NCBI Taxonomy" id="35708"/>
    <lineage>
        <taxon>Eukaryota</taxon>
        <taxon>Viridiplantae</taxon>
        <taxon>Streptophyta</taxon>
        <taxon>Embryophyta</taxon>
        <taxon>Tracheophyta</taxon>
        <taxon>Spermatophyta</taxon>
        <taxon>Magnoliopsida</taxon>
        <taxon>Liliopsida</taxon>
        <taxon>Poales</taxon>
        <taxon>Poaceae</taxon>
        <taxon>PACMAD clade</taxon>
        <taxon>Arundinoideae</taxon>
        <taxon>Arundineae</taxon>
        <taxon>Arundo</taxon>
    </lineage>
</organism>
<name>A0A0A8ZXU4_ARUDO</name>
<dbReference type="AlphaFoldDB" id="A0A0A8ZXU4"/>
<reference evidence="1" key="1">
    <citation type="submission" date="2014-09" db="EMBL/GenBank/DDBJ databases">
        <authorList>
            <person name="Magalhaes I.L.F."/>
            <person name="Oliveira U."/>
            <person name="Santos F.R."/>
            <person name="Vidigal T.H.D.A."/>
            <person name="Brescovit A.D."/>
            <person name="Santos A.J."/>
        </authorList>
    </citation>
    <scope>NUCLEOTIDE SEQUENCE</scope>
    <source>
        <tissue evidence="1">Shoot tissue taken approximately 20 cm above the soil surface</tissue>
    </source>
</reference>
<evidence type="ECO:0000313" key="1">
    <source>
        <dbReference type="EMBL" id="JAD43636.1"/>
    </source>
</evidence>
<sequence length="89" mass="9962">MRRINKACIALLPKRPGATRPADFRPISLQNCDTKAVSKGLTTRLQQFISYLVHDNQTGFLKGKCISQNFVYAAEIVQACHKRGLRLSS</sequence>
<reference evidence="1" key="2">
    <citation type="journal article" date="2015" name="Data Brief">
        <title>Shoot transcriptome of the giant reed, Arundo donax.</title>
        <authorList>
            <person name="Barrero R.A."/>
            <person name="Guerrero F.D."/>
            <person name="Moolhuijzen P."/>
            <person name="Goolsby J.A."/>
            <person name="Tidwell J."/>
            <person name="Bellgard S.E."/>
            <person name="Bellgard M.I."/>
        </authorList>
    </citation>
    <scope>NUCLEOTIDE SEQUENCE</scope>
    <source>
        <tissue evidence="1">Shoot tissue taken approximately 20 cm above the soil surface</tissue>
    </source>
</reference>
<protein>
    <submittedName>
        <fullName evidence="1">Uncharacterized protein</fullName>
    </submittedName>
</protein>
<proteinExistence type="predicted"/>
<accession>A0A0A8ZXU4</accession>